<organism evidence="8 9">
    <name type="scientific">Gloeocapsopsis dulcis AAB1 = 1H9</name>
    <dbReference type="NCBI Taxonomy" id="1433147"/>
    <lineage>
        <taxon>Bacteria</taxon>
        <taxon>Bacillati</taxon>
        <taxon>Cyanobacteriota</taxon>
        <taxon>Cyanophyceae</taxon>
        <taxon>Oscillatoriophycideae</taxon>
        <taxon>Chroococcales</taxon>
        <taxon>Chroococcaceae</taxon>
        <taxon>Gloeocapsopsis</taxon>
        <taxon>Gloeocapsopsis dulcis</taxon>
    </lineage>
</organism>
<dbReference type="InterPro" id="IPR050189">
    <property type="entry name" value="MFS_Efflux_Transporters"/>
</dbReference>
<feature type="transmembrane region" description="Helical" evidence="6">
    <location>
        <begin position="92"/>
        <end position="110"/>
    </location>
</feature>
<keyword evidence="4 6" id="KW-1133">Transmembrane helix</keyword>
<feature type="transmembrane region" description="Helical" evidence="6">
    <location>
        <begin position="353"/>
        <end position="371"/>
    </location>
</feature>
<feature type="transmembrane region" description="Helical" evidence="6">
    <location>
        <begin position="61"/>
        <end position="80"/>
    </location>
</feature>
<reference evidence="8 9" key="1">
    <citation type="journal article" date="2019" name="Front. Microbiol.">
        <title>Genomic Features for Desiccation Tolerance and Sugar Biosynthesis in the Extremophile Gloeocapsopsis sp. UTEX B3054.</title>
        <authorList>
            <person name="Urrejola C."/>
            <person name="Alcorta J."/>
            <person name="Salas L."/>
            <person name="Vasquez M."/>
            <person name="Polz M.F."/>
            <person name="Vicuna R."/>
            <person name="Diez B."/>
        </authorList>
    </citation>
    <scope>NUCLEOTIDE SEQUENCE [LARGE SCALE GENOMIC DNA]</scope>
    <source>
        <strain evidence="8 9">1H9</strain>
    </source>
</reference>
<dbReference type="InterPro" id="IPR005829">
    <property type="entry name" value="Sugar_transporter_CS"/>
</dbReference>
<keyword evidence="2" id="KW-1003">Cell membrane</keyword>
<dbReference type="InterPro" id="IPR036259">
    <property type="entry name" value="MFS_trans_sf"/>
</dbReference>
<evidence type="ECO:0000313" key="9">
    <source>
        <dbReference type="Proteomes" id="UP000441797"/>
    </source>
</evidence>
<dbReference type="PROSITE" id="PS00216">
    <property type="entry name" value="SUGAR_TRANSPORT_1"/>
    <property type="match status" value="1"/>
</dbReference>
<feature type="domain" description="Major facilitator superfamily (MFS) profile" evidence="7">
    <location>
        <begin position="23"/>
        <end position="405"/>
    </location>
</feature>
<dbReference type="PROSITE" id="PS50850">
    <property type="entry name" value="MFS"/>
    <property type="match status" value="1"/>
</dbReference>
<dbReference type="GO" id="GO:0022857">
    <property type="term" value="F:transmembrane transporter activity"/>
    <property type="evidence" value="ECO:0007669"/>
    <property type="project" value="InterPro"/>
</dbReference>
<dbReference type="RefSeq" id="WP_105220941.1">
    <property type="nucleotide sequence ID" value="NZ_CAWNSU010000074.1"/>
</dbReference>
<dbReference type="InterPro" id="IPR011701">
    <property type="entry name" value="MFS"/>
</dbReference>
<gene>
    <name evidence="8" type="ORF">BWI75_07030</name>
</gene>
<dbReference type="GO" id="GO:0005886">
    <property type="term" value="C:plasma membrane"/>
    <property type="evidence" value="ECO:0007669"/>
    <property type="project" value="UniProtKB-SubCell"/>
</dbReference>
<dbReference type="AlphaFoldDB" id="A0A6N8FVB8"/>
<dbReference type="EMBL" id="NAPY01000008">
    <property type="protein sequence ID" value="MUL36107.1"/>
    <property type="molecule type" value="Genomic_DNA"/>
</dbReference>
<feature type="transmembrane region" description="Helical" evidence="6">
    <location>
        <begin position="264"/>
        <end position="282"/>
    </location>
</feature>
<evidence type="ECO:0000256" key="3">
    <source>
        <dbReference type="ARBA" id="ARBA00022692"/>
    </source>
</evidence>
<feature type="transmembrane region" description="Helical" evidence="6">
    <location>
        <begin position="232"/>
        <end position="252"/>
    </location>
</feature>
<keyword evidence="9" id="KW-1185">Reference proteome</keyword>
<dbReference type="Proteomes" id="UP000441797">
    <property type="component" value="Unassembled WGS sequence"/>
</dbReference>
<feature type="transmembrane region" description="Helical" evidence="6">
    <location>
        <begin position="23"/>
        <end position="41"/>
    </location>
</feature>
<feature type="transmembrane region" description="Helical" evidence="6">
    <location>
        <begin position="383"/>
        <end position="401"/>
    </location>
</feature>
<feature type="transmembrane region" description="Helical" evidence="6">
    <location>
        <begin position="116"/>
        <end position="135"/>
    </location>
</feature>
<dbReference type="PANTHER" id="PTHR43124">
    <property type="entry name" value="PURINE EFFLUX PUMP PBUE"/>
    <property type="match status" value="1"/>
</dbReference>
<comment type="subcellular location">
    <subcellularLocation>
        <location evidence="1">Cell membrane</location>
        <topology evidence="1">Multi-pass membrane protein</topology>
    </subcellularLocation>
</comment>
<evidence type="ECO:0000256" key="1">
    <source>
        <dbReference type="ARBA" id="ARBA00004651"/>
    </source>
</evidence>
<dbReference type="PANTHER" id="PTHR43124:SF3">
    <property type="entry name" value="CHLORAMPHENICOL EFFLUX PUMP RV0191"/>
    <property type="match status" value="1"/>
</dbReference>
<dbReference type="CDD" id="cd17324">
    <property type="entry name" value="MFS_NepI_like"/>
    <property type="match status" value="1"/>
</dbReference>
<dbReference type="Gene3D" id="1.20.1250.20">
    <property type="entry name" value="MFS general substrate transporter like domains"/>
    <property type="match status" value="1"/>
</dbReference>
<evidence type="ECO:0000256" key="5">
    <source>
        <dbReference type="ARBA" id="ARBA00023136"/>
    </source>
</evidence>
<evidence type="ECO:0000256" key="6">
    <source>
        <dbReference type="SAM" id="Phobius"/>
    </source>
</evidence>
<evidence type="ECO:0000256" key="2">
    <source>
        <dbReference type="ARBA" id="ARBA00022475"/>
    </source>
</evidence>
<keyword evidence="3 6" id="KW-0812">Transmembrane</keyword>
<evidence type="ECO:0000313" key="8">
    <source>
        <dbReference type="EMBL" id="MUL36107.1"/>
    </source>
</evidence>
<dbReference type="SUPFAM" id="SSF103473">
    <property type="entry name" value="MFS general substrate transporter"/>
    <property type="match status" value="1"/>
</dbReference>
<sequence>MADPRVHVEEANRKQRLKQHHRLFLWLSLAAGLIFLQGYMIAPLIPRLAQIFQVPEQEIGFIVPAYMLAYALAALFYGILSDRFGRWPVMRASVCIFIICTALTATAQSASQMVLWRLLTGLGASGVIPLTFALIGDLFPFRERGQMLGMVFAYMEGGMAFGSAGGAILEPFIGWQVLFIGTSVAAAIVLWRLHRYAALFDTPQAAEPLRSIRQVFAGYRSVLSTWRGKRTYIYVFLNAIFHSGVYTWLGLYLSQRYNLGEARIGLAIFGYGIPGLIFSPMIGRAVDRWGRKWLIPPGLGIAAIAGFMMIFQIPLTLTTTAILILSLGYDLTQPLFAGIVTDLGSVRSLGQTMGFKVFTLFTGFGIGSLIFGEALRWGFGPTLAIFSTMQLLAAVAAIPLFRSETPKKEAEIKAVEAWDEQEE</sequence>
<evidence type="ECO:0000256" key="4">
    <source>
        <dbReference type="ARBA" id="ARBA00022989"/>
    </source>
</evidence>
<comment type="caution">
    <text evidence="8">The sequence shown here is derived from an EMBL/GenBank/DDBJ whole genome shotgun (WGS) entry which is preliminary data.</text>
</comment>
<keyword evidence="5 6" id="KW-0472">Membrane</keyword>
<dbReference type="OrthoDB" id="9793283at2"/>
<feature type="transmembrane region" description="Helical" evidence="6">
    <location>
        <begin position="294"/>
        <end position="315"/>
    </location>
</feature>
<proteinExistence type="predicted"/>
<dbReference type="InterPro" id="IPR020846">
    <property type="entry name" value="MFS_dom"/>
</dbReference>
<feature type="transmembrane region" description="Helical" evidence="6">
    <location>
        <begin position="147"/>
        <end position="169"/>
    </location>
</feature>
<dbReference type="Pfam" id="PF07690">
    <property type="entry name" value="MFS_1"/>
    <property type="match status" value="1"/>
</dbReference>
<protein>
    <submittedName>
        <fullName evidence="8">MFS transporter</fullName>
    </submittedName>
</protein>
<feature type="transmembrane region" description="Helical" evidence="6">
    <location>
        <begin position="175"/>
        <end position="193"/>
    </location>
</feature>
<accession>A0A6N8FVB8</accession>
<evidence type="ECO:0000259" key="7">
    <source>
        <dbReference type="PROSITE" id="PS50850"/>
    </source>
</evidence>
<feature type="transmembrane region" description="Helical" evidence="6">
    <location>
        <begin position="321"/>
        <end position="341"/>
    </location>
</feature>
<name>A0A6N8FVB8_9CHRO</name>